<keyword evidence="2" id="KW-1185">Reference proteome</keyword>
<dbReference type="Proteomes" id="UP000032360">
    <property type="component" value="Unassembled WGS sequence"/>
</dbReference>
<proteinExistence type="predicted"/>
<reference evidence="1 2" key="1">
    <citation type="submission" date="2015-01" db="EMBL/GenBank/DDBJ databases">
        <title>Draft genome of the acidophilic iron oxidizer Acidithrix ferrooxidans strain Py-F3.</title>
        <authorList>
            <person name="Poehlein A."/>
            <person name="Eisen S."/>
            <person name="Schloemann M."/>
            <person name="Johnson B.D."/>
            <person name="Daniel R."/>
            <person name="Muehling M."/>
        </authorList>
    </citation>
    <scope>NUCLEOTIDE SEQUENCE [LARGE SCALE GENOMIC DNA]</scope>
    <source>
        <strain evidence="1 2">Py-F3</strain>
    </source>
</reference>
<evidence type="ECO:0000313" key="1">
    <source>
        <dbReference type="EMBL" id="KJF17799.1"/>
    </source>
</evidence>
<evidence type="ECO:0000313" key="2">
    <source>
        <dbReference type="Proteomes" id="UP000032360"/>
    </source>
</evidence>
<protein>
    <submittedName>
        <fullName evidence="1">Uncharacterized protein</fullName>
    </submittedName>
</protein>
<dbReference type="EMBL" id="JXYS01000029">
    <property type="protein sequence ID" value="KJF17799.1"/>
    <property type="molecule type" value="Genomic_DNA"/>
</dbReference>
<organism evidence="1 2">
    <name type="scientific">Acidithrix ferrooxidans</name>
    <dbReference type="NCBI Taxonomy" id="1280514"/>
    <lineage>
        <taxon>Bacteria</taxon>
        <taxon>Bacillati</taxon>
        <taxon>Actinomycetota</taxon>
        <taxon>Acidimicrobiia</taxon>
        <taxon>Acidimicrobiales</taxon>
        <taxon>Acidimicrobiaceae</taxon>
        <taxon>Acidithrix</taxon>
    </lineage>
</organism>
<comment type="caution">
    <text evidence="1">The sequence shown here is derived from an EMBL/GenBank/DDBJ whole genome shotgun (WGS) entry which is preliminary data.</text>
</comment>
<gene>
    <name evidence="1" type="ORF">AXFE_12960</name>
</gene>
<sequence>MIDHLTAGRFFRPLEVERYLPQRPLVVRVHN</sequence>
<accession>A0A0D8HIV4</accession>
<dbReference type="AlphaFoldDB" id="A0A0D8HIV4"/>
<name>A0A0D8HIV4_9ACTN</name>